<dbReference type="GO" id="GO:0006508">
    <property type="term" value="P:proteolysis"/>
    <property type="evidence" value="ECO:0007669"/>
    <property type="project" value="InterPro"/>
</dbReference>
<dbReference type="Proteomes" id="UP000799779">
    <property type="component" value="Unassembled WGS sequence"/>
</dbReference>
<dbReference type="OrthoDB" id="27214at2759"/>
<dbReference type="AlphaFoldDB" id="A0A6A5WQL0"/>
<feature type="domain" description="CPAF-like PDZ" evidence="2">
    <location>
        <begin position="170"/>
        <end position="288"/>
    </location>
</feature>
<feature type="domain" description="Tail specific protease" evidence="1">
    <location>
        <begin position="360"/>
        <end position="576"/>
    </location>
</feature>
<reference evidence="3" key="1">
    <citation type="journal article" date="2020" name="Stud. Mycol.">
        <title>101 Dothideomycetes genomes: a test case for predicting lifestyles and emergence of pathogens.</title>
        <authorList>
            <person name="Haridas S."/>
            <person name="Albert R."/>
            <person name="Binder M."/>
            <person name="Bloem J."/>
            <person name="Labutti K."/>
            <person name="Salamov A."/>
            <person name="Andreopoulos B."/>
            <person name="Baker S."/>
            <person name="Barry K."/>
            <person name="Bills G."/>
            <person name="Bluhm B."/>
            <person name="Cannon C."/>
            <person name="Castanera R."/>
            <person name="Culley D."/>
            <person name="Daum C."/>
            <person name="Ezra D."/>
            <person name="Gonzalez J."/>
            <person name="Henrissat B."/>
            <person name="Kuo A."/>
            <person name="Liang C."/>
            <person name="Lipzen A."/>
            <person name="Lutzoni F."/>
            <person name="Magnuson J."/>
            <person name="Mondo S."/>
            <person name="Nolan M."/>
            <person name="Ohm R."/>
            <person name="Pangilinan J."/>
            <person name="Park H.-J."/>
            <person name="Ramirez L."/>
            <person name="Alfaro M."/>
            <person name="Sun H."/>
            <person name="Tritt A."/>
            <person name="Yoshinaga Y."/>
            <person name="Zwiers L.-H."/>
            <person name="Turgeon B."/>
            <person name="Goodwin S."/>
            <person name="Spatafora J."/>
            <person name="Crous P."/>
            <person name="Grigoriev I."/>
        </authorList>
    </citation>
    <scope>NUCLEOTIDE SEQUENCE</scope>
    <source>
        <strain evidence="3">CBS 123094</strain>
    </source>
</reference>
<dbReference type="PANTHER" id="PTHR37049:SF4">
    <property type="entry name" value="RHODANESE DOMAIN-CONTAINING PROTEIN"/>
    <property type="match status" value="1"/>
</dbReference>
<evidence type="ECO:0000259" key="1">
    <source>
        <dbReference type="Pfam" id="PF03572"/>
    </source>
</evidence>
<name>A0A6A5WQL0_9PLEO</name>
<evidence type="ECO:0000259" key="2">
    <source>
        <dbReference type="Pfam" id="PF23658"/>
    </source>
</evidence>
<dbReference type="InterPro" id="IPR005151">
    <property type="entry name" value="Tail-specific_protease"/>
</dbReference>
<dbReference type="Pfam" id="PF03572">
    <property type="entry name" value="Peptidase_S41"/>
    <property type="match status" value="1"/>
</dbReference>
<dbReference type="SUPFAM" id="SSF52096">
    <property type="entry name" value="ClpP/crotonase"/>
    <property type="match status" value="1"/>
</dbReference>
<dbReference type="InterPro" id="IPR029045">
    <property type="entry name" value="ClpP/crotonase-like_dom_sf"/>
</dbReference>
<dbReference type="EMBL" id="ML977577">
    <property type="protein sequence ID" value="KAF2002471.1"/>
    <property type="molecule type" value="Genomic_DNA"/>
</dbReference>
<proteinExistence type="predicted"/>
<organism evidence="3 4">
    <name type="scientific">Amniculicola lignicola CBS 123094</name>
    <dbReference type="NCBI Taxonomy" id="1392246"/>
    <lineage>
        <taxon>Eukaryota</taxon>
        <taxon>Fungi</taxon>
        <taxon>Dikarya</taxon>
        <taxon>Ascomycota</taxon>
        <taxon>Pezizomycotina</taxon>
        <taxon>Dothideomycetes</taxon>
        <taxon>Pleosporomycetidae</taxon>
        <taxon>Pleosporales</taxon>
        <taxon>Amniculicolaceae</taxon>
        <taxon>Amniculicola</taxon>
    </lineage>
</organism>
<evidence type="ECO:0000313" key="4">
    <source>
        <dbReference type="Proteomes" id="UP000799779"/>
    </source>
</evidence>
<accession>A0A6A5WQL0</accession>
<dbReference type="Pfam" id="PF23658">
    <property type="entry name" value="PDZ_CPAF_rel"/>
    <property type="match status" value="1"/>
</dbReference>
<evidence type="ECO:0000313" key="3">
    <source>
        <dbReference type="EMBL" id="KAF2002471.1"/>
    </source>
</evidence>
<dbReference type="InterPro" id="IPR052766">
    <property type="entry name" value="S41A_metabolite_peptidase"/>
</dbReference>
<dbReference type="GO" id="GO:0008236">
    <property type="term" value="F:serine-type peptidase activity"/>
    <property type="evidence" value="ECO:0007669"/>
    <property type="project" value="InterPro"/>
</dbReference>
<keyword evidence="4" id="KW-1185">Reference proteome</keyword>
<dbReference type="Gene3D" id="3.90.226.10">
    <property type="entry name" value="2-enoyl-CoA Hydratase, Chain A, domain 1"/>
    <property type="match status" value="1"/>
</dbReference>
<dbReference type="PANTHER" id="PTHR37049">
    <property type="entry name" value="PEPTIDASE S41 FAMILY PROTEIN"/>
    <property type="match status" value="1"/>
</dbReference>
<dbReference type="InterPro" id="IPR056186">
    <property type="entry name" value="PDZ_CPAF-rel"/>
</dbReference>
<gene>
    <name evidence="3" type="ORF">P154DRAFT_520938</name>
</gene>
<protein>
    <submittedName>
        <fullName evidence="3">Uncharacterized protein</fullName>
    </submittedName>
</protein>
<sequence>MKVSFILLATASSAQVLKLNIPRAPVEPLAPQPTLFKRNQYQEPCEEVSASWAALKPKATGNIFISAKIAYDCLKTVPVDTEGDLEMIAELKNGAQFQSNLAYLKDGIKTHNAAPVDIMGSLDNIAQSIKKGNYKNEYDVQMAIRLLFLSAQDNHLNWIPDIKQILFFVRSGGSIISLSKDGIALPEVYLLTDVVASVTYKYTPSPLKLINGNDATEYLYKISDQANFHDPDARYQTLFPNPAAQSINGGSDGPFVQGELYDGPDTTYTFKNGSTLTLPNVAMIQSTVDFTGVTDGASFFKKFCSGPQPTSTPAKAIKARETSVPVGKPVPAGGYPTPVIVQSSLAIQCYYLNATGYQDVAVLAMPDFGPTIGTGTKETNPLVESQKVLRAFFADAVKRNKKKLIIDLRGNGGGTIDMGFEVFKQLFPTIEPYGATRYRAHEAFKVMSAAAASFAHDADFKKNHPDDYQDILSELGPLFYGAVVNKDGQPFKDFKEYYGPYTNNGDTFIAPRRYNFSDPDGHTAPPFNVTGYGTQTNVAPQPFLSENIVILQDGYCSSTCSIFSELMKEQGHVKTIAIGGRPRNEPMQGIGGTKGAQVLSFPTLIYWGKKVIQTAQEAYGDEVARQINRTALGRLVDTKQLYIRSWHGDADTPIYARFNSLDNLRMNDTTETPLEFVYEAADCRLFYTFESTQSPVPLWQQAVDAKWGGGKCVPGSVPK</sequence>